<dbReference type="NCBIfam" id="NF000940">
    <property type="entry name" value="PRK00094.1-2"/>
    <property type="match status" value="1"/>
</dbReference>
<dbReference type="Gene3D" id="3.40.50.720">
    <property type="entry name" value="NAD(P)-binding Rossmann-like Domain"/>
    <property type="match status" value="1"/>
</dbReference>
<dbReference type="InterPro" id="IPR013328">
    <property type="entry name" value="6PGD_dom2"/>
</dbReference>
<dbReference type="GO" id="GO:0005975">
    <property type="term" value="P:carbohydrate metabolic process"/>
    <property type="evidence" value="ECO:0007669"/>
    <property type="project" value="InterPro"/>
</dbReference>
<comment type="similarity">
    <text evidence="1">Belongs to the NAD-dependent glycerol-3-phosphate dehydrogenase family.</text>
</comment>
<evidence type="ECO:0008006" key="7">
    <source>
        <dbReference type="Google" id="ProtNLM"/>
    </source>
</evidence>
<gene>
    <name evidence="6" type="ORF">METZ01_LOCUS188160</name>
</gene>
<reference evidence="6" key="1">
    <citation type="submission" date="2018-05" db="EMBL/GenBank/DDBJ databases">
        <authorList>
            <person name="Lanie J.A."/>
            <person name="Ng W.-L."/>
            <person name="Kazmierczak K.M."/>
            <person name="Andrzejewski T.M."/>
            <person name="Davidsen T.M."/>
            <person name="Wayne K.J."/>
            <person name="Tettelin H."/>
            <person name="Glass J.I."/>
            <person name="Rusch D."/>
            <person name="Podicherti R."/>
            <person name="Tsui H.-C.T."/>
            <person name="Winkler M.E."/>
        </authorList>
    </citation>
    <scope>NUCLEOTIDE SEQUENCE</scope>
</reference>
<dbReference type="PIRSF" id="PIRSF000114">
    <property type="entry name" value="Glycerol-3-P_dh"/>
    <property type="match status" value="1"/>
</dbReference>
<evidence type="ECO:0000256" key="2">
    <source>
        <dbReference type="ARBA" id="ARBA00023002"/>
    </source>
</evidence>
<proteinExistence type="inferred from homology"/>
<protein>
    <recommendedName>
        <fullName evidence="7">Glycerol-3-phosphate dehydrogenase NAD-dependent N-terminal domain-containing protein</fullName>
    </recommendedName>
</protein>
<dbReference type="Pfam" id="PF01210">
    <property type="entry name" value="NAD_Gly3P_dh_N"/>
    <property type="match status" value="1"/>
</dbReference>
<organism evidence="6">
    <name type="scientific">marine metagenome</name>
    <dbReference type="NCBI Taxonomy" id="408172"/>
    <lineage>
        <taxon>unclassified sequences</taxon>
        <taxon>metagenomes</taxon>
        <taxon>ecological metagenomes</taxon>
    </lineage>
</organism>
<dbReference type="Pfam" id="PF07479">
    <property type="entry name" value="NAD_Gly3P_dh_C"/>
    <property type="match status" value="1"/>
</dbReference>
<dbReference type="Gene3D" id="1.10.1040.10">
    <property type="entry name" value="N-(1-d-carboxylethyl)-l-norvaline Dehydrogenase, domain 2"/>
    <property type="match status" value="1"/>
</dbReference>
<dbReference type="InterPro" id="IPR008927">
    <property type="entry name" value="6-PGluconate_DH-like_C_sf"/>
</dbReference>
<keyword evidence="2" id="KW-0560">Oxidoreductase</keyword>
<dbReference type="InterPro" id="IPR006168">
    <property type="entry name" value="G3P_DH_NAD-dep"/>
</dbReference>
<feature type="domain" description="Glycerol-3-phosphate dehydrogenase NAD-dependent N-terminal" evidence="4">
    <location>
        <begin position="3"/>
        <end position="153"/>
    </location>
</feature>
<dbReference type="NCBIfam" id="NF000942">
    <property type="entry name" value="PRK00094.1-4"/>
    <property type="match status" value="1"/>
</dbReference>
<dbReference type="EMBL" id="UINC01038373">
    <property type="protein sequence ID" value="SVB35306.1"/>
    <property type="molecule type" value="Genomic_DNA"/>
</dbReference>
<dbReference type="GO" id="GO:0051287">
    <property type="term" value="F:NAD binding"/>
    <property type="evidence" value="ECO:0007669"/>
    <property type="project" value="InterPro"/>
</dbReference>
<accession>A0A382D9Y6</accession>
<dbReference type="HAMAP" id="MF_00394">
    <property type="entry name" value="NAD_Glyc3P_dehydrog"/>
    <property type="match status" value="1"/>
</dbReference>
<dbReference type="InterPro" id="IPR006109">
    <property type="entry name" value="G3P_DH_NAD-dep_C"/>
</dbReference>
<dbReference type="PANTHER" id="PTHR11728:SF1">
    <property type="entry name" value="GLYCEROL-3-PHOSPHATE DEHYDROGENASE [NAD(+)] 2, CHLOROPLASTIC"/>
    <property type="match status" value="1"/>
</dbReference>
<dbReference type="SUPFAM" id="SSF51735">
    <property type="entry name" value="NAD(P)-binding Rossmann-fold domains"/>
    <property type="match status" value="1"/>
</dbReference>
<dbReference type="AlphaFoldDB" id="A0A382D9Y6"/>
<feature type="domain" description="Glycerol-3-phosphate dehydrogenase NAD-dependent C-terminal" evidence="5">
    <location>
        <begin position="173"/>
        <end position="312"/>
    </location>
</feature>
<evidence type="ECO:0000256" key="1">
    <source>
        <dbReference type="ARBA" id="ARBA00011009"/>
    </source>
</evidence>
<dbReference type="GO" id="GO:0046168">
    <property type="term" value="P:glycerol-3-phosphate catabolic process"/>
    <property type="evidence" value="ECO:0007669"/>
    <property type="project" value="InterPro"/>
</dbReference>
<dbReference type="InterPro" id="IPR036291">
    <property type="entry name" value="NAD(P)-bd_dom_sf"/>
</dbReference>
<dbReference type="SUPFAM" id="SSF48179">
    <property type="entry name" value="6-phosphogluconate dehydrogenase C-terminal domain-like"/>
    <property type="match status" value="1"/>
</dbReference>
<dbReference type="FunFam" id="1.10.1040.10:FF:000001">
    <property type="entry name" value="Glycerol-3-phosphate dehydrogenase [NAD(P)+]"/>
    <property type="match status" value="1"/>
</dbReference>
<dbReference type="PROSITE" id="PS00957">
    <property type="entry name" value="NAD_G3PDH"/>
    <property type="match status" value="1"/>
</dbReference>
<dbReference type="GO" id="GO:0047952">
    <property type="term" value="F:glycerol-3-phosphate dehydrogenase [NAD(P)+] activity"/>
    <property type="evidence" value="ECO:0007669"/>
    <property type="project" value="TreeGrafter"/>
</dbReference>
<name>A0A382D9Y6_9ZZZZ</name>
<sequence>MKKIGILGGGVWGSALAKLLSNNKVFIYARDKKTVKSINDHKFNPKLKYTVFNENVTSTENTKTFKDLEYLFIALPSQTIREVLTNLSLTNKDQEIIVASKGIEISTSDLLSEVVNNTAKSKKISILSGPCFSDEVAQNLPTAVTLASNNKETFRRINSLFQNRNFRLYYSDDLIGCQIGGALKNIYAIAAGMTQGLNLGENAKSALITRSFVEISRFGEALGAKQQTIFGLSGLGDLILTCNSLKSRNTSFGQIISNMSKPDFEDILKSQEITEGYYTVKAVKQITDEKKIDMPIMQSVYNILYNSHSINNEIKNLLERPITDEFKK</sequence>
<dbReference type="GO" id="GO:0005829">
    <property type="term" value="C:cytosol"/>
    <property type="evidence" value="ECO:0007669"/>
    <property type="project" value="TreeGrafter"/>
</dbReference>
<dbReference type="InterPro" id="IPR011128">
    <property type="entry name" value="G3P_DH_NAD-dep_N"/>
</dbReference>
<keyword evidence="3" id="KW-0520">NAD</keyword>
<evidence type="ECO:0000256" key="3">
    <source>
        <dbReference type="ARBA" id="ARBA00023027"/>
    </source>
</evidence>
<dbReference type="PRINTS" id="PR00077">
    <property type="entry name" value="GPDHDRGNASE"/>
</dbReference>
<evidence type="ECO:0000313" key="6">
    <source>
        <dbReference type="EMBL" id="SVB35306.1"/>
    </source>
</evidence>
<evidence type="ECO:0000259" key="4">
    <source>
        <dbReference type="Pfam" id="PF01210"/>
    </source>
</evidence>
<evidence type="ECO:0000259" key="5">
    <source>
        <dbReference type="Pfam" id="PF07479"/>
    </source>
</evidence>
<dbReference type="PANTHER" id="PTHR11728">
    <property type="entry name" value="GLYCEROL-3-PHOSPHATE DEHYDROGENASE"/>
    <property type="match status" value="1"/>
</dbReference>